<dbReference type="Pfam" id="PF02562">
    <property type="entry name" value="PhoH"/>
    <property type="match status" value="1"/>
</dbReference>
<dbReference type="Gene3D" id="3.40.50.300">
    <property type="entry name" value="P-loop containing nucleotide triphosphate hydrolases"/>
    <property type="match status" value="1"/>
</dbReference>
<dbReference type="SUPFAM" id="SSF52540">
    <property type="entry name" value="P-loop containing nucleoside triphosphate hydrolases"/>
    <property type="match status" value="1"/>
</dbReference>
<proteinExistence type="inferred from homology"/>
<comment type="similarity">
    <text evidence="4">In the N-terminal section; belongs to the PINc/VapC protein family.</text>
</comment>
<dbReference type="Gene3D" id="3.40.50.1010">
    <property type="entry name" value="5'-nuclease"/>
    <property type="match status" value="1"/>
</dbReference>
<protein>
    <submittedName>
        <fullName evidence="6">Phosphate starvation-inducible protein PhoH</fullName>
    </submittedName>
</protein>
<reference evidence="6 7" key="1">
    <citation type="submission" date="2017-09" db="EMBL/GenBank/DDBJ databases">
        <title>Depth-based differentiation of microbial function through sediment-hosted aquifers and enrichment of novel symbionts in the deep terrestrial subsurface.</title>
        <authorList>
            <person name="Probst A.J."/>
            <person name="Ladd B."/>
            <person name="Jarett J.K."/>
            <person name="Geller-Mcgrath D.E."/>
            <person name="Sieber C.M."/>
            <person name="Emerson J.B."/>
            <person name="Anantharaman K."/>
            <person name="Thomas B.C."/>
            <person name="Malmstrom R."/>
            <person name="Stieglmeier M."/>
            <person name="Klingl A."/>
            <person name="Woyke T."/>
            <person name="Ryan C.M."/>
            <person name="Banfield J.F."/>
        </authorList>
    </citation>
    <scope>NUCLEOTIDE SEQUENCE [LARGE SCALE GENOMIC DNA]</scope>
    <source>
        <strain evidence="6">CG12_big_fil_rev_8_21_14_0_65_43_15</strain>
    </source>
</reference>
<keyword evidence="3" id="KW-0067">ATP-binding</keyword>
<evidence type="ECO:0000313" key="7">
    <source>
        <dbReference type="Proteomes" id="UP000231267"/>
    </source>
</evidence>
<sequence length="447" mass="50045">MQKTFVLDTNVLLHNADAINVFADNKVVLPIEVLEELDEFKKDTDEKGRNARHVIRTLDRLRRKGKLGKGVVLEGGGVLQIISDNDYKQFEHLGLNYSQADNRILFCAYALQKQGEKVVFVSKDINIRVKADAIGLRSMDFEKQTINFDEIYKGWVELVVEKSKINQLQASGSIDAPGNFIHNEFLLLKEAKNSEHAALAKYDANIKKAVRLKYSGAPIYDIKPRNIQQTMAIELLLDDSVNLVSLIGMAGTGKTLLALAVALAKVINSQAYSRILVSRPIMPLGRDIGYLPGTKEEKLESWMEPIFDNLEYLLYTSKEKSSESGVLSRKQKAKRIITINELKTSGMLELEALTYMRGRSIPMQYIIVDEAQNLTPHEIKTVVSRVGTGSKMVLTGDPYQIDNPYLDSSSNGLVYCVEKMKGQKLFGHVMFVKSERSNLASLAANIL</sequence>
<evidence type="ECO:0000259" key="5">
    <source>
        <dbReference type="SMART" id="SM00670"/>
    </source>
</evidence>
<dbReference type="InterPro" id="IPR003714">
    <property type="entry name" value="PhoH"/>
</dbReference>
<evidence type="ECO:0000313" key="6">
    <source>
        <dbReference type="EMBL" id="PIW66606.1"/>
    </source>
</evidence>
<dbReference type="AlphaFoldDB" id="A0A2J0LPB9"/>
<evidence type="ECO:0000256" key="1">
    <source>
        <dbReference type="ARBA" id="ARBA00010393"/>
    </source>
</evidence>
<dbReference type="GO" id="GO:0005524">
    <property type="term" value="F:ATP binding"/>
    <property type="evidence" value="ECO:0007669"/>
    <property type="project" value="UniProtKB-KW"/>
</dbReference>
<dbReference type="CDD" id="cd09883">
    <property type="entry name" value="PIN_VapC_PhoHL-ATPase"/>
    <property type="match status" value="1"/>
</dbReference>
<keyword evidence="2" id="KW-0547">Nucleotide-binding</keyword>
<name>A0A2J0LPB9_9BACT</name>
<comment type="similarity">
    <text evidence="1">Belongs to the PhoH family.</text>
</comment>
<evidence type="ECO:0000256" key="3">
    <source>
        <dbReference type="ARBA" id="ARBA00022840"/>
    </source>
</evidence>
<dbReference type="Proteomes" id="UP000231267">
    <property type="component" value="Unassembled WGS sequence"/>
</dbReference>
<gene>
    <name evidence="6" type="ORF">COW11_02435</name>
</gene>
<dbReference type="PANTHER" id="PTHR30473:SF2">
    <property type="entry name" value="PIN DOMAIN-CONTAINING PROTEIN"/>
    <property type="match status" value="1"/>
</dbReference>
<dbReference type="InterPro" id="IPR029060">
    <property type="entry name" value="PIN-like_dom_sf"/>
</dbReference>
<comment type="caution">
    <text evidence="6">The sequence shown here is derived from an EMBL/GenBank/DDBJ whole genome shotgun (WGS) entry which is preliminary data.</text>
</comment>
<feature type="domain" description="PIN" evidence="5">
    <location>
        <begin position="3"/>
        <end position="129"/>
    </location>
</feature>
<dbReference type="InterPro" id="IPR027417">
    <property type="entry name" value="P-loop_NTPase"/>
</dbReference>
<evidence type="ECO:0000256" key="4">
    <source>
        <dbReference type="ARBA" id="ARBA00046345"/>
    </source>
</evidence>
<accession>A0A2J0LPB9</accession>
<dbReference type="SMART" id="SM00670">
    <property type="entry name" value="PINc"/>
    <property type="match status" value="1"/>
</dbReference>
<evidence type="ECO:0000256" key="2">
    <source>
        <dbReference type="ARBA" id="ARBA00022741"/>
    </source>
</evidence>
<dbReference type="InterPro" id="IPR051451">
    <property type="entry name" value="PhoH2-like"/>
</dbReference>
<dbReference type="InterPro" id="IPR002716">
    <property type="entry name" value="PIN_dom"/>
</dbReference>
<organism evidence="6 7">
    <name type="scientific">Candidatus Taenaricola geysiri</name>
    <dbReference type="NCBI Taxonomy" id="1974752"/>
    <lineage>
        <taxon>Bacteria</taxon>
        <taxon>Pseudomonadati</taxon>
        <taxon>Candidatus Omnitrophota</taxon>
        <taxon>Candidatus Taenaricola</taxon>
    </lineage>
</organism>
<dbReference type="FunFam" id="3.40.50.300:FF:000013">
    <property type="entry name" value="PhoH family ATPase"/>
    <property type="match status" value="1"/>
</dbReference>
<dbReference type="GO" id="GO:0005829">
    <property type="term" value="C:cytosol"/>
    <property type="evidence" value="ECO:0007669"/>
    <property type="project" value="TreeGrafter"/>
</dbReference>
<dbReference type="Pfam" id="PF13638">
    <property type="entry name" value="PIN_4"/>
    <property type="match status" value="1"/>
</dbReference>
<dbReference type="PANTHER" id="PTHR30473">
    <property type="entry name" value="PROTEIN PHOH"/>
    <property type="match status" value="1"/>
</dbReference>
<dbReference type="EMBL" id="PFGP01000052">
    <property type="protein sequence ID" value="PIW66606.1"/>
    <property type="molecule type" value="Genomic_DNA"/>
</dbReference>
<dbReference type="SUPFAM" id="SSF88723">
    <property type="entry name" value="PIN domain-like"/>
    <property type="match status" value="1"/>
</dbReference>